<dbReference type="InterPro" id="IPR027417">
    <property type="entry name" value="P-loop_NTPase"/>
</dbReference>
<reference evidence="10" key="1">
    <citation type="submission" date="2011-03" db="EMBL/GenBank/DDBJ databases">
        <title>The genome sequence of Vavraia culicis strain floridensis.</title>
        <authorList>
            <consortium name="The Broad Institute Genome Sequencing Platform"/>
            <person name="Cuomo C."/>
            <person name="Becnel J."/>
            <person name="Sanscrainte N."/>
            <person name="Young S.K."/>
            <person name="Zeng Q."/>
            <person name="Gargeya S."/>
            <person name="Fitzgerald M."/>
            <person name="Haas B."/>
            <person name="Abouelleil A."/>
            <person name="Alvarado L."/>
            <person name="Arachchi H.M."/>
            <person name="Berlin A."/>
            <person name="Chapman S.B."/>
            <person name="Gearin G."/>
            <person name="Goldberg J."/>
            <person name="Griggs A."/>
            <person name="Gujja S."/>
            <person name="Hansen M."/>
            <person name="Heiman D."/>
            <person name="Howarth C."/>
            <person name="Larimer J."/>
            <person name="Lui A."/>
            <person name="MacDonald P.J.P."/>
            <person name="McCowen C."/>
            <person name="Montmayeur A."/>
            <person name="Murphy C."/>
            <person name="Neiman D."/>
            <person name="Pearson M."/>
            <person name="Priest M."/>
            <person name="Roberts A."/>
            <person name="Saif S."/>
            <person name="Shea T."/>
            <person name="Sisk P."/>
            <person name="Stolte C."/>
            <person name="Sykes S."/>
            <person name="Wortman J."/>
            <person name="Nusbaum C."/>
            <person name="Birren B."/>
        </authorList>
    </citation>
    <scope>NUCLEOTIDE SEQUENCE [LARGE SCALE GENOMIC DNA]</scope>
    <source>
        <strain evidence="10">floridensis</strain>
    </source>
</reference>
<feature type="domain" description="CP-type G" evidence="8">
    <location>
        <begin position="160"/>
        <end position="319"/>
    </location>
</feature>
<sequence>MVKENFYRSQRKTNLLNMYNNKPKYSAYGEILRPAHFQSKRAKVAVIPPNYKLFTSTRTINMNEITEEKEKSAYEVLIKKGQIPFSILSERKGKTKVEYRDIYKTKRARVENLLFSKRVDNDENQNAADISVTGNRTRVCEQDVVHEEDVLRPGRSKRIWNELYKVLDTSDVIVHVLDVRYPKMFLCRQVIEYIRANEHKNMIIVLNKVDLVPTAVTKKNIDILSKHFPTVAMHSKSLVNFYGKNNLMNLLRQYRKIHKKTISVGFVGYPNTGKSSIINVLLNKKSTKTAPLAGETRNWQQVKLDKGIYLFDSPGIIDIKDKSVSIDDLEYSSVLMGAVRVEKIKEPEIYVSQLVRIAKDGLEKKYKITIEDEDLFLEQLSQKMGKLNKNGQGDVHLVGKMVLNDWVQGKIPFWVEATEISL</sequence>
<evidence type="ECO:0000256" key="2">
    <source>
        <dbReference type="ARBA" id="ARBA00004604"/>
    </source>
</evidence>
<dbReference type="Pfam" id="PF01926">
    <property type="entry name" value="MMR_HSR1"/>
    <property type="match status" value="1"/>
</dbReference>
<dbReference type="GO" id="GO:0070180">
    <property type="term" value="F:large ribosomal subunit rRNA binding"/>
    <property type="evidence" value="ECO:0007669"/>
    <property type="project" value="EnsemblFungi"/>
</dbReference>
<dbReference type="GO" id="GO:0005525">
    <property type="term" value="F:GTP binding"/>
    <property type="evidence" value="ECO:0007669"/>
    <property type="project" value="UniProtKB-KW"/>
</dbReference>
<dbReference type="VEuPathDB" id="MicrosporidiaDB:VCUG_00077"/>
<dbReference type="STRING" id="948595.L2GYW8"/>
<dbReference type="InterPro" id="IPR012971">
    <property type="entry name" value="NOG2_N_dom"/>
</dbReference>
<dbReference type="SUPFAM" id="SSF52540">
    <property type="entry name" value="P-loop containing nucleoside triphosphate hydrolases"/>
    <property type="match status" value="1"/>
</dbReference>
<comment type="function">
    <text evidence="1 7">GTPase that associates with pre-60S ribosomal subunits in the nucleolus and is required for their nuclear export and maturation.</text>
</comment>
<dbReference type="RefSeq" id="XP_008073097.1">
    <property type="nucleotide sequence ID" value="XM_008074906.1"/>
</dbReference>
<evidence type="ECO:0000313" key="9">
    <source>
        <dbReference type="EMBL" id="ELA48468.1"/>
    </source>
</evidence>
<comment type="subcellular location">
    <subcellularLocation>
        <location evidence="2 7">Nucleus</location>
        <location evidence="2 7">Nucleolus</location>
    </subcellularLocation>
</comment>
<dbReference type="InterPro" id="IPR050755">
    <property type="entry name" value="TRAFAC_YlqF/YawG_RiboMat"/>
</dbReference>
<keyword evidence="6 7" id="KW-0539">Nucleus</keyword>
<dbReference type="InterPro" id="IPR030378">
    <property type="entry name" value="G_CP_dom"/>
</dbReference>
<dbReference type="PANTHER" id="PTHR11089">
    <property type="entry name" value="GTP-BINDING PROTEIN-RELATED"/>
    <property type="match status" value="1"/>
</dbReference>
<dbReference type="Pfam" id="PF08153">
    <property type="entry name" value="NGP1NT"/>
    <property type="match status" value="1"/>
</dbReference>
<dbReference type="InterPro" id="IPR023179">
    <property type="entry name" value="GTP-bd_ortho_bundle_sf"/>
</dbReference>
<accession>L2GYW8</accession>
<organism evidence="9 10">
    <name type="scientific">Vavraia culicis (isolate floridensis)</name>
    <name type="common">Microsporidian parasite</name>
    <dbReference type="NCBI Taxonomy" id="948595"/>
    <lineage>
        <taxon>Eukaryota</taxon>
        <taxon>Fungi</taxon>
        <taxon>Fungi incertae sedis</taxon>
        <taxon>Microsporidia</taxon>
        <taxon>Pleistophoridae</taxon>
        <taxon>Vavraia</taxon>
    </lineage>
</organism>
<dbReference type="PANTHER" id="PTHR11089:SF9">
    <property type="entry name" value="NUCLEOLAR GTP-BINDING PROTEIN 2"/>
    <property type="match status" value="1"/>
</dbReference>
<evidence type="ECO:0000256" key="1">
    <source>
        <dbReference type="ARBA" id="ARBA00003892"/>
    </source>
</evidence>
<gene>
    <name evidence="9" type="ORF">VCUG_00077</name>
</gene>
<dbReference type="OrthoDB" id="444945at2759"/>
<evidence type="ECO:0000256" key="7">
    <source>
        <dbReference type="RuleBase" id="RU364023"/>
    </source>
</evidence>
<dbReference type="InterPro" id="IPR006073">
    <property type="entry name" value="GTP-bd"/>
</dbReference>
<dbReference type="Proteomes" id="UP000011081">
    <property type="component" value="Unassembled WGS sequence"/>
</dbReference>
<dbReference type="EMBL" id="GL877404">
    <property type="protein sequence ID" value="ELA48468.1"/>
    <property type="molecule type" value="Genomic_DNA"/>
</dbReference>
<dbReference type="AlphaFoldDB" id="L2GYW8"/>
<name>L2GYW8_VAVCU</name>
<dbReference type="PRINTS" id="PR00326">
    <property type="entry name" value="GTP1OBG"/>
</dbReference>
<dbReference type="Gene3D" id="3.40.50.300">
    <property type="entry name" value="P-loop containing nucleotide triphosphate hydrolases"/>
    <property type="match status" value="1"/>
</dbReference>
<dbReference type="FunCoup" id="L2GYW8">
    <property type="interactions" value="133"/>
</dbReference>
<dbReference type="GeneID" id="19877968"/>
<keyword evidence="5 7" id="KW-0342">GTP-binding</keyword>
<evidence type="ECO:0000313" key="10">
    <source>
        <dbReference type="Proteomes" id="UP000011081"/>
    </source>
</evidence>
<keyword evidence="10" id="KW-1185">Reference proteome</keyword>
<dbReference type="GO" id="GO:0030687">
    <property type="term" value="C:preribosome, large subunit precursor"/>
    <property type="evidence" value="ECO:0007669"/>
    <property type="project" value="EnsemblFungi"/>
</dbReference>
<dbReference type="PROSITE" id="PS51721">
    <property type="entry name" value="G_CP"/>
    <property type="match status" value="1"/>
</dbReference>
<dbReference type="OMA" id="RTQGFNH"/>
<dbReference type="GO" id="GO:0005654">
    <property type="term" value="C:nucleoplasm"/>
    <property type="evidence" value="ECO:0007669"/>
    <property type="project" value="EnsemblFungi"/>
</dbReference>
<dbReference type="InParanoid" id="L2GYW8"/>
<evidence type="ECO:0000256" key="4">
    <source>
        <dbReference type="ARBA" id="ARBA00022741"/>
    </source>
</evidence>
<evidence type="ECO:0000256" key="3">
    <source>
        <dbReference type="ARBA" id="ARBA00022127"/>
    </source>
</evidence>
<dbReference type="GO" id="GO:0000055">
    <property type="term" value="P:ribosomal large subunit export from nucleus"/>
    <property type="evidence" value="ECO:0007669"/>
    <property type="project" value="EnsemblFungi"/>
</dbReference>
<dbReference type="HOGENOM" id="CLU_011106_4_0_1"/>
<dbReference type="GO" id="GO:2000200">
    <property type="term" value="P:regulation of ribosomal subunit export from nucleus"/>
    <property type="evidence" value="ECO:0007669"/>
    <property type="project" value="EnsemblFungi"/>
</dbReference>
<comment type="similarity">
    <text evidence="7">Belongs to the TRAFAC class YlqF/YawG GTPase family. NOG2 subfamily.</text>
</comment>
<dbReference type="Gene3D" id="1.10.1580.10">
    <property type="match status" value="1"/>
</dbReference>
<evidence type="ECO:0000259" key="8">
    <source>
        <dbReference type="PROSITE" id="PS51721"/>
    </source>
</evidence>
<evidence type="ECO:0000256" key="5">
    <source>
        <dbReference type="ARBA" id="ARBA00023134"/>
    </source>
</evidence>
<protein>
    <recommendedName>
        <fullName evidence="3 7">Nucleolar GTP-binding protein 2</fullName>
    </recommendedName>
</protein>
<evidence type="ECO:0000256" key="6">
    <source>
        <dbReference type="ARBA" id="ARBA00023242"/>
    </source>
</evidence>
<keyword evidence="4 7" id="KW-0547">Nucleotide-binding</keyword>
<dbReference type="GO" id="GO:0005730">
    <property type="term" value="C:nucleolus"/>
    <property type="evidence" value="ECO:0007669"/>
    <property type="project" value="UniProtKB-SubCell"/>
</dbReference>
<proteinExistence type="inferred from homology"/>